<protein>
    <submittedName>
        <fullName evidence="1">Uncharacterized protein</fullName>
    </submittedName>
</protein>
<evidence type="ECO:0000313" key="1">
    <source>
        <dbReference type="EMBL" id="HJC22960.1"/>
    </source>
</evidence>
<reference evidence="1" key="1">
    <citation type="journal article" date="2021" name="PeerJ">
        <title>Extensive microbial diversity within the chicken gut microbiome revealed by metagenomics and culture.</title>
        <authorList>
            <person name="Gilroy R."/>
            <person name="Ravi A."/>
            <person name="Getino M."/>
            <person name="Pursley I."/>
            <person name="Horton D.L."/>
            <person name="Alikhan N.F."/>
            <person name="Baker D."/>
            <person name="Gharbi K."/>
            <person name="Hall N."/>
            <person name="Watson M."/>
            <person name="Adriaenssens E.M."/>
            <person name="Foster-Nyarko E."/>
            <person name="Jarju S."/>
            <person name="Secka A."/>
            <person name="Antonio M."/>
            <person name="Oren A."/>
            <person name="Chaudhuri R.R."/>
            <person name="La Ragione R."/>
            <person name="Hildebrand F."/>
            <person name="Pallen M.J."/>
        </authorList>
    </citation>
    <scope>NUCLEOTIDE SEQUENCE</scope>
    <source>
        <strain evidence="1">USAMLcec2-132</strain>
    </source>
</reference>
<dbReference type="AlphaFoldDB" id="A0A9D2NFC4"/>
<comment type="caution">
    <text evidence="1">The sequence shown here is derived from an EMBL/GenBank/DDBJ whole genome shotgun (WGS) entry which is preliminary data.</text>
</comment>
<sequence>MQKFTILGITLYDYGAREALRNTDRFLGSGGLNTVAYVSSAQIAQASKDEGLKEGVEQLDMTLCTEPDLLEAAGIAARSRIREIDEKVYLREFLRKLSRNRNSVYLLADSQPELEVLEDLIQEYQGNLYIRGRGVYETFGGQPERLVNELNDVAPDAVISRMPWPEDIMLMKEYGQFVNSRLWVSLPYGAVSWVQNPSIWARLKRKFHYRLFEKRVQEYNSKETGAR</sequence>
<dbReference type="Proteomes" id="UP000823891">
    <property type="component" value="Unassembled WGS sequence"/>
</dbReference>
<organism evidence="1 2">
    <name type="scientific">Candidatus Eisenbergiella merdavium</name>
    <dbReference type="NCBI Taxonomy" id="2838551"/>
    <lineage>
        <taxon>Bacteria</taxon>
        <taxon>Bacillati</taxon>
        <taxon>Bacillota</taxon>
        <taxon>Clostridia</taxon>
        <taxon>Lachnospirales</taxon>
        <taxon>Lachnospiraceae</taxon>
        <taxon>Eisenbergiella</taxon>
    </lineage>
</organism>
<reference evidence="1" key="2">
    <citation type="submission" date="2021-04" db="EMBL/GenBank/DDBJ databases">
        <authorList>
            <person name="Gilroy R."/>
        </authorList>
    </citation>
    <scope>NUCLEOTIDE SEQUENCE</scope>
    <source>
        <strain evidence="1">USAMLcec2-132</strain>
    </source>
</reference>
<gene>
    <name evidence="1" type="ORF">H9761_04555</name>
</gene>
<name>A0A9D2NFC4_9FIRM</name>
<proteinExistence type="predicted"/>
<dbReference type="EMBL" id="DWWS01000018">
    <property type="protein sequence ID" value="HJC22960.1"/>
    <property type="molecule type" value="Genomic_DNA"/>
</dbReference>
<evidence type="ECO:0000313" key="2">
    <source>
        <dbReference type="Proteomes" id="UP000823891"/>
    </source>
</evidence>
<accession>A0A9D2NFC4</accession>